<dbReference type="RefSeq" id="WP_118923174.1">
    <property type="nucleotide sequence ID" value="NZ_QWEG01000012.1"/>
</dbReference>
<organism evidence="1 2">
    <name type="scientific">Neobacillus notoginsengisoli</name>
    <dbReference type="NCBI Taxonomy" id="1578198"/>
    <lineage>
        <taxon>Bacteria</taxon>
        <taxon>Bacillati</taxon>
        <taxon>Bacillota</taxon>
        <taxon>Bacilli</taxon>
        <taxon>Bacillales</taxon>
        <taxon>Bacillaceae</taxon>
        <taxon>Neobacillus</taxon>
    </lineage>
</organism>
<name>A0A417YQ21_9BACI</name>
<evidence type="ECO:0000313" key="2">
    <source>
        <dbReference type="Proteomes" id="UP000284416"/>
    </source>
</evidence>
<accession>A0A417YQ21</accession>
<protein>
    <submittedName>
        <fullName evidence="1">Uncharacterized protein</fullName>
    </submittedName>
</protein>
<comment type="caution">
    <text evidence="1">The sequence shown here is derived from an EMBL/GenBank/DDBJ whole genome shotgun (WGS) entry which is preliminary data.</text>
</comment>
<dbReference type="Proteomes" id="UP000284416">
    <property type="component" value="Unassembled WGS sequence"/>
</dbReference>
<sequence length="66" mass="7845">MNVLPILQYLFKFDSWEQKNIRVIDKKTKMVTFTGKARYLDVYTASKKIVDVKEKPDVSEIYVQML</sequence>
<dbReference type="EMBL" id="QWEG01000012">
    <property type="protein sequence ID" value="RHW36068.1"/>
    <property type="molecule type" value="Genomic_DNA"/>
</dbReference>
<evidence type="ECO:0000313" key="1">
    <source>
        <dbReference type="EMBL" id="RHW36068.1"/>
    </source>
</evidence>
<gene>
    <name evidence="1" type="ORF">D1B31_18495</name>
</gene>
<proteinExistence type="predicted"/>
<keyword evidence="2" id="KW-1185">Reference proteome</keyword>
<reference evidence="1 2" key="1">
    <citation type="journal article" date="2017" name="Int. J. Syst. Evol. Microbiol.">
        <title>Bacillus notoginsengisoli sp. nov., a novel bacterium isolated from the rhizosphere of Panax notoginseng.</title>
        <authorList>
            <person name="Zhang M.Y."/>
            <person name="Cheng J."/>
            <person name="Cai Y."/>
            <person name="Zhang T.Y."/>
            <person name="Wu Y.Y."/>
            <person name="Manikprabhu D."/>
            <person name="Li W.J."/>
            <person name="Zhang Y.X."/>
        </authorList>
    </citation>
    <scope>NUCLEOTIDE SEQUENCE [LARGE SCALE GENOMIC DNA]</scope>
    <source>
        <strain evidence="1 2">JCM 30743</strain>
    </source>
</reference>
<dbReference type="AlphaFoldDB" id="A0A417YQ21"/>